<feature type="compositionally biased region" description="Acidic residues" evidence="1">
    <location>
        <begin position="218"/>
        <end position="227"/>
    </location>
</feature>
<feature type="compositionally biased region" description="Basic and acidic residues" evidence="1">
    <location>
        <begin position="195"/>
        <end position="211"/>
    </location>
</feature>
<dbReference type="AlphaFoldDB" id="A0A9X4LZL6"/>
<dbReference type="InterPro" id="IPR053807">
    <property type="entry name" value="LppM"/>
</dbReference>
<dbReference type="Proteomes" id="UP001152755">
    <property type="component" value="Unassembled WGS sequence"/>
</dbReference>
<dbReference type="EMBL" id="JANRHA010000001">
    <property type="protein sequence ID" value="MDG3013437.1"/>
    <property type="molecule type" value="Genomic_DNA"/>
</dbReference>
<evidence type="ECO:0000256" key="2">
    <source>
        <dbReference type="SAM" id="Phobius"/>
    </source>
</evidence>
<evidence type="ECO:0000313" key="5">
    <source>
        <dbReference type="Proteomes" id="UP001152755"/>
    </source>
</evidence>
<evidence type="ECO:0000313" key="4">
    <source>
        <dbReference type="EMBL" id="MDG3013437.1"/>
    </source>
</evidence>
<evidence type="ECO:0000256" key="1">
    <source>
        <dbReference type="SAM" id="MobiDB-lite"/>
    </source>
</evidence>
<name>A0A9X4LZL6_9ACTN</name>
<feature type="region of interest" description="Disordered" evidence="1">
    <location>
        <begin position="195"/>
        <end position="227"/>
    </location>
</feature>
<organism evidence="4 5">
    <name type="scientific">Speluncibacter jeojiensis</name>
    <dbReference type="NCBI Taxonomy" id="2710754"/>
    <lineage>
        <taxon>Bacteria</taxon>
        <taxon>Bacillati</taxon>
        <taxon>Actinomycetota</taxon>
        <taxon>Actinomycetes</taxon>
        <taxon>Mycobacteriales</taxon>
        <taxon>Speluncibacteraceae</taxon>
        <taxon>Speluncibacter</taxon>
    </lineage>
</organism>
<accession>A0A9X4LZL6</accession>
<keyword evidence="2" id="KW-0812">Transmembrane</keyword>
<keyword evidence="2" id="KW-1133">Transmembrane helix</keyword>
<keyword evidence="2" id="KW-0472">Membrane</keyword>
<comment type="caution">
    <text evidence="4">The sequence shown here is derived from an EMBL/GenBank/DDBJ whole genome shotgun (WGS) entry which is preliminary data.</text>
</comment>
<feature type="domain" description="LppM" evidence="3">
    <location>
        <begin position="11"/>
        <end position="162"/>
    </location>
</feature>
<sequence length="227" mass="23814">MAVPLLSGCLRVQVTMGVSSKDLVTGHIVAASIPRDSKDQGPQLTVPASLAGKMRVQQYRQDGYVGSEAFFSNLTFGELGDLGATSEQAQGMFHLALQRSGDAVTFSGTVDLTDVAQGSDVQISMNFPAHVSTTNGTRDGDNGVTWKLPPGEKSSLAAEVSYADPHNRGFTGWLVLVALIALASAVGVGYLAYRNRDQSPRPGDPEPHDPGEAAATATDDDKEPAGR</sequence>
<evidence type="ECO:0000259" key="3">
    <source>
        <dbReference type="Pfam" id="PF21946"/>
    </source>
</evidence>
<dbReference type="RefSeq" id="WP_332519082.1">
    <property type="nucleotide sequence ID" value="NZ_JANRHA010000001.1"/>
</dbReference>
<keyword evidence="5" id="KW-1185">Reference proteome</keyword>
<protein>
    <submittedName>
        <fullName evidence="4">DUF3153 domain-containing protein</fullName>
    </submittedName>
</protein>
<proteinExistence type="predicted"/>
<gene>
    <name evidence="4" type="ORF">NVS88_02575</name>
</gene>
<reference evidence="4" key="1">
    <citation type="submission" date="2022-08" db="EMBL/GenBank/DDBJ databases">
        <title>Genome analysis of Corynebacteriales strain.</title>
        <authorList>
            <person name="Lee S.D."/>
        </authorList>
    </citation>
    <scope>NUCLEOTIDE SEQUENCE</scope>
    <source>
        <strain evidence="4">D3-21</strain>
    </source>
</reference>
<feature type="transmembrane region" description="Helical" evidence="2">
    <location>
        <begin position="170"/>
        <end position="193"/>
    </location>
</feature>
<dbReference type="Pfam" id="PF21946">
    <property type="entry name" value="LppM"/>
    <property type="match status" value="1"/>
</dbReference>